<keyword evidence="3" id="KW-1185">Reference proteome</keyword>
<evidence type="ECO:0000313" key="3">
    <source>
        <dbReference type="Proteomes" id="UP000054538"/>
    </source>
</evidence>
<sequence length="319" mass="36815">MDINNLTVSGNIWAVVDLLAQGGIDDPGNTRALGTQDVSLYVVLVHGDLGTGERLQAAQLHCSIDATLWNRFQHVILIPSLFHLKMACADAVWQCFLQPLSAWEDETSLMRNVSQLQPKKTSIYCLKPGFRHMHQLIWHAGTVQQLDCWRAHVGKKNRTWVNLEMFTSSEPGLDKLKQIADELALEYVVSHRLYQLWNREPKERNMQFKNTLLLNKYFLLYKELSYSMNHGDIVRVEMSIMTWIPILKAIGKHKYAMHMTTFLLNVHFVYPPGFKKAIRYHILVNPSGKPMKWRAVDWCVELNNLFTQVVSSTTYICTK</sequence>
<evidence type="ECO:0000313" key="2">
    <source>
        <dbReference type="EMBL" id="KIK82496.1"/>
    </source>
</evidence>
<reference evidence="3" key="2">
    <citation type="submission" date="2015-01" db="EMBL/GenBank/DDBJ databases">
        <title>Evolutionary Origins and Diversification of the Mycorrhizal Mutualists.</title>
        <authorList>
            <consortium name="DOE Joint Genome Institute"/>
            <consortium name="Mycorrhizal Genomics Consortium"/>
            <person name="Kohler A."/>
            <person name="Kuo A."/>
            <person name="Nagy L.G."/>
            <person name="Floudas D."/>
            <person name="Copeland A."/>
            <person name="Barry K.W."/>
            <person name="Cichocki N."/>
            <person name="Veneault-Fourrey C."/>
            <person name="LaButti K."/>
            <person name="Lindquist E.A."/>
            <person name="Lipzen A."/>
            <person name="Lundell T."/>
            <person name="Morin E."/>
            <person name="Murat C."/>
            <person name="Riley R."/>
            <person name="Ohm R."/>
            <person name="Sun H."/>
            <person name="Tunlid A."/>
            <person name="Henrissat B."/>
            <person name="Grigoriev I.V."/>
            <person name="Hibbett D.S."/>
            <person name="Martin F."/>
        </authorList>
    </citation>
    <scope>NUCLEOTIDE SEQUENCE [LARGE SCALE GENOMIC DNA]</scope>
    <source>
        <strain evidence="3">Ve08.2h10</strain>
    </source>
</reference>
<reference evidence="2 3" key="1">
    <citation type="submission" date="2014-04" db="EMBL/GenBank/DDBJ databases">
        <authorList>
            <consortium name="DOE Joint Genome Institute"/>
            <person name="Kuo A."/>
            <person name="Kohler A."/>
            <person name="Jargeat P."/>
            <person name="Nagy L.G."/>
            <person name="Floudas D."/>
            <person name="Copeland A."/>
            <person name="Barry K.W."/>
            <person name="Cichocki N."/>
            <person name="Veneault-Fourrey C."/>
            <person name="LaButti K."/>
            <person name="Lindquist E.A."/>
            <person name="Lipzen A."/>
            <person name="Lundell T."/>
            <person name="Morin E."/>
            <person name="Murat C."/>
            <person name="Sun H."/>
            <person name="Tunlid A."/>
            <person name="Henrissat B."/>
            <person name="Grigoriev I.V."/>
            <person name="Hibbett D.S."/>
            <person name="Martin F."/>
            <person name="Nordberg H.P."/>
            <person name="Cantor M.N."/>
            <person name="Hua S.X."/>
        </authorList>
    </citation>
    <scope>NUCLEOTIDE SEQUENCE [LARGE SCALE GENOMIC DNA]</scope>
    <source>
        <strain evidence="2 3">Ve08.2h10</strain>
    </source>
</reference>
<protein>
    <submittedName>
        <fullName evidence="2">Unplaced genomic scaffold scaffold_800, whole genome shotgun sequence</fullName>
    </submittedName>
</protein>
<organism evidence="2 3">
    <name type="scientific">Paxillus rubicundulus Ve08.2h10</name>
    <dbReference type="NCBI Taxonomy" id="930991"/>
    <lineage>
        <taxon>Eukaryota</taxon>
        <taxon>Fungi</taxon>
        <taxon>Dikarya</taxon>
        <taxon>Basidiomycota</taxon>
        <taxon>Agaricomycotina</taxon>
        <taxon>Agaricomycetes</taxon>
        <taxon>Agaricomycetidae</taxon>
        <taxon>Boletales</taxon>
        <taxon>Paxilineae</taxon>
        <taxon>Paxillaceae</taxon>
        <taxon>Paxillus</taxon>
    </lineage>
</organism>
<dbReference type="AlphaFoldDB" id="A0A0D0DDS0"/>
<accession>A0A0D0DDS0</accession>
<dbReference type="Proteomes" id="UP000054538">
    <property type="component" value="Unassembled WGS sequence"/>
</dbReference>
<dbReference type="OrthoDB" id="4743193at2759"/>
<dbReference type="InParanoid" id="A0A0D0DDS0"/>
<dbReference type="HOGENOM" id="CLU_009487_1_0_1"/>
<dbReference type="EMBL" id="KN825622">
    <property type="protein sequence ID" value="KIK82496.1"/>
    <property type="molecule type" value="Genomic_DNA"/>
</dbReference>
<name>A0A0D0DDS0_9AGAM</name>
<dbReference type="STRING" id="930991.A0A0D0DDS0"/>
<gene>
    <name evidence="2" type="ORF">PAXRUDRAFT_153718</name>
</gene>
<dbReference type="InterPro" id="IPR046496">
    <property type="entry name" value="DUF6589"/>
</dbReference>
<proteinExistence type="predicted"/>
<evidence type="ECO:0000259" key="1">
    <source>
        <dbReference type="Pfam" id="PF20231"/>
    </source>
</evidence>
<feature type="domain" description="DUF6589" evidence="1">
    <location>
        <begin position="1"/>
        <end position="310"/>
    </location>
</feature>
<dbReference type="Pfam" id="PF20231">
    <property type="entry name" value="DUF6589"/>
    <property type="match status" value="1"/>
</dbReference>